<keyword evidence="5" id="KW-0862">Zinc</keyword>
<dbReference type="PRINTS" id="PR01270">
    <property type="entry name" value="HDASUPER"/>
</dbReference>
<keyword evidence="4" id="KW-0378">Hydrolase</keyword>
<sequence length="338" mass="36324">MRLFYHPAQMGHAPERELHNGDWVPFAESPDRLAQILAVCGGGEEARDHGMAPLEAVHDPDYLAFLRAAHDEWLAAGRQGDAIGYGFPIVRRRKLQFERIDAKLGAWSMDAATPIAAGTWDAAYWSAQAALSALDAIAAGDRHAFALCRPPGHHAGADYMGGYCFINNVAVAARAASAMGLGPVAILDVDYHHGNGTQDIFYEDGEVFFASIHADPVTDYPFYWGHADEQGEGSGEGTTLNLPLPRGTDWHGYQGALDQALEAIVGWGARLIVVSFGADTFEDDPISSFALQTKDFSRMARRIHATGLPALIVMEGGYAVSALGNNVAAFLGGFDVRP</sequence>
<evidence type="ECO:0000259" key="6">
    <source>
        <dbReference type="Pfam" id="PF00850"/>
    </source>
</evidence>
<dbReference type="InterPro" id="IPR000286">
    <property type="entry name" value="HDACs"/>
</dbReference>
<evidence type="ECO:0000256" key="1">
    <source>
        <dbReference type="ARBA" id="ARBA00001947"/>
    </source>
</evidence>
<comment type="cofactor">
    <cofactor evidence="1">
        <name>Zn(2+)</name>
        <dbReference type="ChEBI" id="CHEBI:29105"/>
    </cofactor>
</comment>
<organism evidence="7 8">
    <name type="scientific">Altererythrobacter arenosus</name>
    <dbReference type="NCBI Taxonomy" id="3032592"/>
    <lineage>
        <taxon>Bacteria</taxon>
        <taxon>Pseudomonadati</taxon>
        <taxon>Pseudomonadota</taxon>
        <taxon>Alphaproteobacteria</taxon>
        <taxon>Sphingomonadales</taxon>
        <taxon>Erythrobacteraceae</taxon>
        <taxon>Altererythrobacter</taxon>
    </lineage>
</organism>
<keyword evidence="3" id="KW-0479">Metal-binding</keyword>
<evidence type="ECO:0000313" key="8">
    <source>
        <dbReference type="Proteomes" id="UP001215827"/>
    </source>
</evidence>
<name>A0ABY8FY30_9SPHN</name>
<evidence type="ECO:0000256" key="4">
    <source>
        <dbReference type="ARBA" id="ARBA00022801"/>
    </source>
</evidence>
<feature type="domain" description="Histone deacetylase" evidence="6">
    <location>
        <begin position="45"/>
        <end position="331"/>
    </location>
</feature>
<dbReference type="Pfam" id="PF00850">
    <property type="entry name" value="Hist_deacetyl"/>
    <property type="match status" value="1"/>
</dbReference>
<dbReference type="CDD" id="cd10001">
    <property type="entry name" value="HDAC_classII_APAH"/>
    <property type="match status" value="1"/>
</dbReference>
<reference evidence="7 8" key="1">
    <citation type="submission" date="2023-03" db="EMBL/GenBank/DDBJ databases">
        <title>Altererythrobacter sp. CAU 1644 isolated from sand.</title>
        <authorList>
            <person name="Kim W."/>
        </authorList>
    </citation>
    <scope>NUCLEOTIDE SEQUENCE [LARGE SCALE GENOMIC DNA]</scope>
    <source>
        <strain evidence="7 8">CAU 1644</strain>
    </source>
</reference>
<keyword evidence="8" id="KW-1185">Reference proteome</keyword>
<dbReference type="EMBL" id="CP121106">
    <property type="protein sequence ID" value="WFL78933.1"/>
    <property type="molecule type" value="Genomic_DNA"/>
</dbReference>
<dbReference type="PANTHER" id="PTHR10625:SF17">
    <property type="entry name" value="HISTONE DEACETYLASE 8"/>
    <property type="match status" value="1"/>
</dbReference>
<dbReference type="RefSeq" id="WP_278017622.1">
    <property type="nucleotide sequence ID" value="NZ_CP121106.1"/>
</dbReference>
<dbReference type="InterPro" id="IPR023801">
    <property type="entry name" value="His_deacetylse_dom"/>
</dbReference>
<dbReference type="InterPro" id="IPR037138">
    <property type="entry name" value="His_deacetylse_dom_sf"/>
</dbReference>
<protein>
    <submittedName>
        <fullName evidence="7">Histone deacetylase family protein</fullName>
    </submittedName>
</protein>
<dbReference type="InterPro" id="IPR023696">
    <property type="entry name" value="Ureohydrolase_dom_sf"/>
</dbReference>
<evidence type="ECO:0000256" key="3">
    <source>
        <dbReference type="ARBA" id="ARBA00022723"/>
    </source>
</evidence>
<dbReference type="PANTHER" id="PTHR10625">
    <property type="entry name" value="HISTONE DEACETYLASE HDAC1-RELATED"/>
    <property type="match status" value="1"/>
</dbReference>
<evidence type="ECO:0000256" key="5">
    <source>
        <dbReference type="ARBA" id="ARBA00022833"/>
    </source>
</evidence>
<evidence type="ECO:0000313" key="7">
    <source>
        <dbReference type="EMBL" id="WFL78933.1"/>
    </source>
</evidence>
<evidence type="ECO:0000256" key="2">
    <source>
        <dbReference type="ARBA" id="ARBA00005947"/>
    </source>
</evidence>
<accession>A0ABY8FY30</accession>
<dbReference type="SUPFAM" id="SSF52768">
    <property type="entry name" value="Arginase/deacetylase"/>
    <property type="match status" value="1"/>
</dbReference>
<comment type="similarity">
    <text evidence="2">Belongs to the histone deacetylase family.</text>
</comment>
<dbReference type="Gene3D" id="3.40.800.20">
    <property type="entry name" value="Histone deacetylase domain"/>
    <property type="match status" value="1"/>
</dbReference>
<gene>
    <name evidence="7" type="ORF">P7228_07680</name>
</gene>
<dbReference type="Proteomes" id="UP001215827">
    <property type="component" value="Chromosome"/>
</dbReference>
<proteinExistence type="inferred from homology"/>